<protein>
    <recommendedName>
        <fullName evidence="3">SGNH domain-containing protein</fullName>
    </recommendedName>
</protein>
<evidence type="ECO:0008006" key="3">
    <source>
        <dbReference type="Google" id="ProtNLM"/>
    </source>
</evidence>
<accession>A0A820CTG3</accession>
<proteinExistence type="predicted"/>
<evidence type="ECO:0000313" key="2">
    <source>
        <dbReference type="Proteomes" id="UP000663823"/>
    </source>
</evidence>
<feature type="non-terminal residue" evidence="1">
    <location>
        <position position="38"/>
    </location>
</feature>
<name>A0A820CTG3_9BILA</name>
<evidence type="ECO:0000313" key="1">
    <source>
        <dbReference type="EMBL" id="CAF4213443.1"/>
    </source>
</evidence>
<gene>
    <name evidence="1" type="ORF">OTI717_LOCUS39081</name>
</gene>
<dbReference type="AlphaFoldDB" id="A0A820CTG3"/>
<dbReference type="EMBL" id="CAJOAX010023602">
    <property type="protein sequence ID" value="CAF4213443.1"/>
    <property type="molecule type" value="Genomic_DNA"/>
</dbReference>
<reference evidence="1" key="1">
    <citation type="submission" date="2021-02" db="EMBL/GenBank/DDBJ databases">
        <authorList>
            <person name="Nowell W R."/>
        </authorList>
    </citation>
    <scope>NUCLEOTIDE SEQUENCE</scope>
</reference>
<dbReference type="Proteomes" id="UP000663823">
    <property type="component" value="Unassembled WGS sequence"/>
</dbReference>
<comment type="caution">
    <text evidence="1">The sequence shown here is derived from an EMBL/GenBank/DDBJ whole genome shotgun (WGS) entry which is preliminary data.</text>
</comment>
<organism evidence="1 2">
    <name type="scientific">Rotaria sordida</name>
    <dbReference type="NCBI Taxonomy" id="392033"/>
    <lineage>
        <taxon>Eukaryota</taxon>
        <taxon>Metazoa</taxon>
        <taxon>Spiralia</taxon>
        <taxon>Gnathifera</taxon>
        <taxon>Rotifera</taxon>
        <taxon>Eurotatoria</taxon>
        <taxon>Bdelloidea</taxon>
        <taxon>Philodinida</taxon>
        <taxon>Philodinidae</taxon>
        <taxon>Rotaria</taxon>
    </lineage>
</organism>
<sequence length="38" mass="4319">MQKMICTGHNQTCPLFTRDGKLISYDGAHLTKYGVRYA</sequence>